<proteinExistence type="predicted"/>
<dbReference type="EMBL" id="PCHB01000003">
    <property type="protein sequence ID" value="PKU98419.1"/>
    <property type="molecule type" value="Genomic_DNA"/>
</dbReference>
<feature type="transmembrane region" description="Helical" evidence="1">
    <location>
        <begin position="230"/>
        <end position="254"/>
    </location>
</feature>
<dbReference type="AlphaFoldDB" id="A0A2N3QYX2"/>
<feature type="transmembrane region" description="Helical" evidence="1">
    <location>
        <begin position="107"/>
        <end position="128"/>
    </location>
</feature>
<feature type="transmembrane region" description="Helical" evidence="1">
    <location>
        <begin position="73"/>
        <end position="95"/>
    </location>
</feature>
<dbReference type="InterPro" id="IPR018758">
    <property type="entry name" value="FtrD-like"/>
</dbReference>
<accession>A0A2N3QYX2</accession>
<protein>
    <recommendedName>
        <fullName evidence="2">Membrane iron-sulfur containing protein FtrD-like domain-containing protein</fullName>
    </recommendedName>
</protein>
<gene>
    <name evidence="3" type="ORF">CQR56_0189</name>
</gene>
<evidence type="ECO:0000259" key="2">
    <source>
        <dbReference type="Pfam" id="PF10080"/>
    </source>
</evidence>
<feature type="domain" description="Membrane iron-sulfur containing protein FtrD-like" evidence="2">
    <location>
        <begin position="325"/>
        <end position="425"/>
    </location>
</feature>
<organism evidence="3 4">
    <name type="scientific">Bifidobacterium pseudolongum subsp. globosum</name>
    <dbReference type="NCBI Taxonomy" id="1690"/>
    <lineage>
        <taxon>Bacteria</taxon>
        <taxon>Bacillati</taxon>
        <taxon>Actinomycetota</taxon>
        <taxon>Actinomycetes</taxon>
        <taxon>Bifidobacteriales</taxon>
        <taxon>Bifidobacteriaceae</taxon>
        <taxon>Bifidobacterium</taxon>
    </lineage>
</organism>
<reference evidence="3 4" key="1">
    <citation type="submission" date="2017-10" db="EMBL/GenBank/DDBJ databases">
        <title>Bifidobacterium genomics.</title>
        <authorList>
            <person name="Lugli G.A."/>
            <person name="Milani C."/>
            <person name="Mancabelli L."/>
        </authorList>
    </citation>
    <scope>NUCLEOTIDE SEQUENCE [LARGE SCALE GENOMIC DNA]</scope>
    <source>
        <strain evidence="3 4">1744B</strain>
    </source>
</reference>
<name>A0A2N3QYX2_9BIFI</name>
<sequence>MLAQYVHALQGLIGPCLLISGLDVLLGSANRPSCRALRTGDRWRLAGILLGVGGAVVFAALRAAAVVDRRSTVNLPTLVCAVVLDVAVLAVALCAQPAMKRADERPAAVVALNVVAAGALAVTVFYAAPDVILQLTNFVEPGDSPFTSAMLVRLIGFALGVGTAVAVAAIIHTLWRTAARASFTVAVALLIAVQCVRHGLDLIALCTTMRLFVLHGAPFRMFIAVRNHALTFVIAQAAVYVIPAAASFIAGLRAAPPSADAVAARTAVATRRRAWTTAASAVLAIALVWLSLAWGNAKLSEVPELSPPEQYAIADGVATIPFAQVEDGHLHRFAYTAEDGTPMRFIVIKKNGGAYGVGLDACETCGDAGYYEKNGKIICKRCDVAINLATIGFKGGCNPVPVTYKAGNGAIEIETGALDALSSHFA</sequence>
<comment type="caution">
    <text evidence="3">The sequence shown here is derived from an EMBL/GenBank/DDBJ whole genome shotgun (WGS) entry which is preliminary data.</text>
</comment>
<feature type="transmembrane region" description="Helical" evidence="1">
    <location>
        <begin position="148"/>
        <end position="171"/>
    </location>
</feature>
<feature type="transmembrane region" description="Helical" evidence="1">
    <location>
        <begin position="47"/>
        <end position="67"/>
    </location>
</feature>
<keyword evidence="1" id="KW-1133">Transmembrane helix</keyword>
<evidence type="ECO:0000313" key="4">
    <source>
        <dbReference type="Proteomes" id="UP000233783"/>
    </source>
</evidence>
<feature type="transmembrane region" description="Helical" evidence="1">
    <location>
        <begin position="274"/>
        <end position="294"/>
    </location>
</feature>
<keyword evidence="1" id="KW-0472">Membrane</keyword>
<evidence type="ECO:0000256" key="1">
    <source>
        <dbReference type="SAM" id="Phobius"/>
    </source>
</evidence>
<feature type="transmembrane region" description="Helical" evidence="1">
    <location>
        <begin position="178"/>
        <end position="196"/>
    </location>
</feature>
<dbReference type="Pfam" id="PF10080">
    <property type="entry name" value="FtrD-like"/>
    <property type="match status" value="1"/>
</dbReference>
<dbReference type="Proteomes" id="UP000233783">
    <property type="component" value="Unassembled WGS sequence"/>
</dbReference>
<evidence type="ECO:0000313" key="3">
    <source>
        <dbReference type="EMBL" id="PKU98419.1"/>
    </source>
</evidence>
<dbReference type="RefSeq" id="WP_101393103.1">
    <property type="nucleotide sequence ID" value="NZ_PCHB01000003.1"/>
</dbReference>
<keyword evidence="1" id="KW-0812">Transmembrane</keyword>